<evidence type="ECO:0000256" key="1">
    <source>
        <dbReference type="SAM" id="Phobius"/>
    </source>
</evidence>
<evidence type="ECO:0000313" key="2">
    <source>
        <dbReference type="EMBL" id="WMN10898.1"/>
    </source>
</evidence>
<feature type="transmembrane region" description="Helical" evidence="1">
    <location>
        <begin position="80"/>
        <end position="101"/>
    </location>
</feature>
<sequence length="136" mass="16261">MNFELKYPLLNRKWKWIAYALFPFPIVFLLSFIFIPYPFEFPQESVADFVYLCWAIGFGLLIFIKEPTEDEMIEQLRLKAFAMGVFYLFWGLVAVAIIQVITQGTIFTDFMSAYSAVWLLNTYIFLNFQYLKWKNR</sequence>
<keyword evidence="1" id="KW-1133">Transmembrane helix</keyword>
<dbReference type="EMBL" id="CP129971">
    <property type="protein sequence ID" value="WMN10898.1"/>
    <property type="molecule type" value="Genomic_DNA"/>
</dbReference>
<proteinExistence type="predicted"/>
<feature type="transmembrane region" description="Helical" evidence="1">
    <location>
        <begin position="113"/>
        <end position="131"/>
    </location>
</feature>
<keyword evidence="3" id="KW-1185">Reference proteome</keyword>
<dbReference type="Proteomes" id="UP001230496">
    <property type="component" value="Chromosome"/>
</dbReference>
<evidence type="ECO:0000313" key="3">
    <source>
        <dbReference type="Proteomes" id="UP001230496"/>
    </source>
</evidence>
<gene>
    <name evidence="2" type="ORF">QYS49_36420</name>
</gene>
<feature type="transmembrane region" description="Helical" evidence="1">
    <location>
        <begin position="49"/>
        <end position="68"/>
    </location>
</feature>
<protein>
    <submittedName>
        <fullName evidence="2">Uncharacterized protein</fullName>
    </submittedName>
</protein>
<keyword evidence="1" id="KW-0472">Membrane</keyword>
<accession>A0AA51N989</accession>
<reference evidence="2 3" key="1">
    <citation type="submission" date="2023-08" db="EMBL/GenBank/DDBJ databases">
        <title>Comparative genomics and taxonomic characterization of three novel marine species of genus Marivirga.</title>
        <authorList>
            <person name="Muhammad N."/>
            <person name="Kim S.-G."/>
        </authorList>
    </citation>
    <scope>NUCLEOTIDE SEQUENCE [LARGE SCALE GENOMIC DNA]</scope>
    <source>
        <strain evidence="2 3">BDSF4-3</strain>
    </source>
</reference>
<dbReference type="KEGG" id="msaa:QYS49_36420"/>
<dbReference type="RefSeq" id="WP_308347430.1">
    <property type="nucleotide sequence ID" value="NZ_CP129971.1"/>
</dbReference>
<feature type="transmembrane region" description="Helical" evidence="1">
    <location>
        <begin position="16"/>
        <end position="37"/>
    </location>
</feature>
<organism evidence="2 3">
    <name type="scientific">Marivirga salinarum</name>
    <dbReference type="NCBI Taxonomy" id="3059078"/>
    <lineage>
        <taxon>Bacteria</taxon>
        <taxon>Pseudomonadati</taxon>
        <taxon>Bacteroidota</taxon>
        <taxon>Cytophagia</taxon>
        <taxon>Cytophagales</taxon>
        <taxon>Marivirgaceae</taxon>
        <taxon>Marivirga</taxon>
    </lineage>
</organism>
<keyword evidence="1" id="KW-0812">Transmembrane</keyword>
<name>A0AA51N989_9BACT</name>
<dbReference type="AlphaFoldDB" id="A0AA51N989"/>